<reference evidence="3 4" key="1">
    <citation type="submission" date="2013-11" db="EMBL/GenBank/DDBJ databases">
        <title>Metagenomic analysis of a methanogenic consortium involved in long chain n-alkane degradation.</title>
        <authorList>
            <person name="Davidova I.A."/>
            <person name="Callaghan A.V."/>
            <person name="Wawrik B."/>
            <person name="Pruitt S."/>
            <person name="Marks C."/>
            <person name="Duncan K.E."/>
            <person name="Suflita J.M."/>
        </authorList>
    </citation>
    <scope>NUCLEOTIDE SEQUENCE [LARGE SCALE GENOMIC DNA]</scope>
    <source>
        <strain evidence="3 4">SPR</strain>
    </source>
</reference>
<feature type="region of interest" description="Disordered" evidence="1">
    <location>
        <begin position="115"/>
        <end position="220"/>
    </location>
</feature>
<organism evidence="3 4">
    <name type="scientific">Dethiosulfatarculus sandiegensis</name>
    <dbReference type="NCBI Taxonomy" id="1429043"/>
    <lineage>
        <taxon>Bacteria</taxon>
        <taxon>Pseudomonadati</taxon>
        <taxon>Thermodesulfobacteriota</taxon>
        <taxon>Desulfarculia</taxon>
        <taxon>Desulfarculales</taxon>
        <taxon>Desulfarculaceae</taxon>
        <taxon>Dethiosulfatarculus</taxon>
    </lineage>
</organism>
<keyword evidence="4" id="KW-1185">Reference proteome</keyword>
<proteinExistence type="predicted"/>
<gene>
    <name evidence="3" type="ORF">X474_04805</name>
</gene>
<protein>
    <submittedName>
        <fullName evidence="3">Uncharacterized protein</fullName>
    </submittedName>
</protein>
<evidence type="ECO:0000313" key="3">
    <source>
        <dbReference type="EMBL" id="KIX15199.1"/>
    </source>
</evidence>
<evidence type="ECO:0000256" key="1">
    <source>
        <dbReference type="SAM" id="MobiDB-lite"/>
    </source>
</evidence>
<evidence type="ECO:0000313" key="4">
    <source>
        <dbReference type="Proteomes" id="UP000032233"/>
    </source>
</evidence>
<dbReference type="InParanoid" id="A0A0D2JAP3"/>
<dbReference type="Proteomes" id="UP000032233">
    <property type="component" value="Unassembled WGS sequence"/>
</dbReference>
<keyword evidence="2" id="KW-0472">Membrane</keyword>
<name>A0A0D2JAP3_9BACT</name>
<dbReference type="STRING" id="1429043.X474_04805"/>
<dbReference type="EMBL" id="AZAC01000004">
    <property type="protein sequence ID" value="KIX15199.1"/>
    <property type="molecule type" value="Genomic_DNA"/>
</dbReference>
<dbReference type="AlphaFoldDB" id="A0A0D2JAP3"/>
<sequence length="363" mass="41155">MDIDSTSFVFGTISGIALSILIYFAVVFLKKLKTVLSLKLNLRDENGESIDDGGESSKKSNTFLLLETLRNDSHNYFGEGRRHFKNEGKRHEESIEYLVRIIEILQKKLNYRTSVDTGEPSHGQHDGSSSPLIQDKYKHHTPLGPYSAEPRNPSETDSFVDESSPPPDYEKFYVGRDSSVSLSESSKTVRTEPNNLSGAPEKETEPIVDQPKNHNSAPKVNDWSEEDKIWDSIYMEYNQMLTSADPRQQKEFLKKHKADIFTMLNYENRGKDLGLPPQLRVARERDREHFLALPVKNGKYLFLLSATASAENNVLITGTIPGKVPWLWGIFQAINGEKLEIAKPAIMQNKKIVRTGVVKLPQY</sequence>
<evidence type="ECO:0000256" key="2">
    <source>
        <dbReference type="SAM" id="Phobius"/>
    </source>
</evidence>
<comment type="caution">
    <text evidence="3">The sequence shown here is derived from an EMBL/GenBank/DDBJ whole genome shotgun (WGS) entry which is preliminary data.</text>
</comment>
<keyword evidence="2" id="KW-1133">Transmembrane helix</keyword>
<feature type="transmembrane region" description="Helical" evidence="2">
    <location>
        <begin position="6"/>
        <end position="29"/>
    </location>
</feature>
<accession>A0A0D2JAP3</accession>
<dbReference type="RefSeq" id="WP_044347010.1">
    <property type="nucleotide sequence ID" value="NZ_AZAC01000004.1"/>
</dbReference>
<keyword evidence="2" id="KW-0812">Transmembrane</keyword>